<gene>
    <name evidence="2" type="ORF">ACFQQL_01140</name>
</gene>
<dbReference type="PROSITE" id="PS00061">
    <property type="entry name" value="ADH_SHORT"/>
    <property type="match status" value="1"/>
</dbReference>
<sequence length="255" mass="26098">MSSAALTGRTALVTGGGVGIGAAIAEALAEAGARVAITYRTHTPEESWLARIAEVSGAEPLALRVEAASEPEVRDAVDRTVETCGGIDILVNNVGSMVRRATLDALDLATWRAILEVNLDTMYLFTHHAAPHLPTGSHGRIINVASLAGHTGGGPGALAYATAKAGMFGFTRGLAAELGPRQITVNALAPGFIGATPFHETFTAPEARQRAVGAIPLGRAGDPADVADAARWLASDGAGFVTGAVIDVNGGQYFH</sequence>
<dbReference type="InterPro" id="IPR036291">
    <property type="entry name" value="NAD(P)-bd_dom_sf"/>
</dbReference>
<dbReference type="EC" id="1.1.1.-" evidence="2"/>
<dbReference type="NCBIfam" id="NF005559">
    <property type="entry name" value="PRK07231.1"/>
    <property type="match status" value="1"/>
</dbReference>
<keyword evidence="2" id="KW-0560">Oxidoreductase</keyword>
<dbReference type="SUPFAM" id="SSF51735">
    <property type="entry name" value="NAD(P)-binding Rossmann-fold domains"/>
    <property type="match status" value="1"/>
</dbReference>
<organism evidence="2 3">
    <name type="scientific">Georgenia alba</name>
    <dbReference type="NCBI Taxonomy" id="2233858"/>
    <lineage>
        <taxon>Bacteria</taxon>
        <taxon>Bacillati</taxon>
        <taxon>Actinomycetota</taxon>
        <taxon>Actinomycetes</taxon>
        <taxon>Micrococcales</taxon>
        <taxon>Bogoriellaceae</taxon>
        <taxon>Georgenia</taxon>
    </lineage>
</organism>
<comment type="caution">
    <text evidence="2">The sequence shown here is derived from an EMBL/GenBank/DDBJ whole genome shotgun (WGS) entry which is preliminary data.</text>
</comment>
<dbReference type="GO" id="GO:0016491">
    <property type="term" value="F:oxidoreductase activity"/>
    <property type="evidence" value="ECO:0007669"/>
    <property type="project" value="UniProtKB-KW"/>
</dbReference>
<dbReference type="Proteomes" id="UP001596455">
    <property type="component" value="Unassembled WGS sequence"/>
</dbReference>
<name>A0ABW2Q3G0_9MICO</name>
<dbReference type="PRINTS" id="PR00080">
    <property type="entry name" value="SDRFAMILY"/>
</dbReference>
<proteinExistence type="inferred from homology"/>
<dbReference type="Pfam" id="PF13561">
    <property type="entry name" value="adh_short_C2"/>
    <property type="match status" value="1"/>
</dbReference>
<dbReference type="PANTHER" id="PTHR42760">
    <property type="entry name" value="SHORT-CHAIN DEHYDROGENASES/REDUCTASES FAMILY MEMBER"/>
    <property type="match status" value="1"/>
</dbReference>
<evidence type="ECO:0000256" key="1">
    <source>
        <dbReference type="ARBA" id="ARBA00006484"/>
    </source>
</evidence>
<dbReference type="PRINTS" id="PR00081">
    <property type="entry name" value="GDHRDH"/>
</dbReference>
<dbReference type="PANTHER" id="PTHR42760:SF40">
    <property type="entry name" value="3-OXOACYL-[ACYL-CARRIER-PROTEIN] REDUCTASE, CHLOROPLASTIC"/>
    <property type="match status" value="1"/>
</dbReference>
<accession>A0ABW2Q3G0</accession>
<reference evidence="3" key="1">
    <citation type="journal article" date="2019" name="Int. J. Syst. Evol. Microbiol.">
        <title>The Global Catalogue of Microorganisms (GCM) 10K type strain sequencing project: providing services to taxonomists for standard genome sequencing and annotation.</title>
        <authorList>
            <consortium name="The Broad Institute Genomics Platform"/>
            <consortium name="The Broad Institute Genome Sequencing Center for Infectious Disease"/>
            <person name="Wu L."/>
            <person name="Ma J."/>
        </authorList>
    </citation>
    <scope>NUCLEOTIDE SEQUENCE [LARGE SCALE GENOMIC DNA]</scope>
    <source>
        <strain evidence="3">JCM 1490</strain>
    </source>
</reference>
<dbReference type="InterPro" id="IPR002347">
    <property type="entry name" value="SDR_fam"/>
</dbReference>
<protein>
    <submittedName>
        <fullName evidence="2">SDR family NAD(P)-dependent oxidoreductase</fullName>
        <ecNumber evidence="2">1.1.1.-</ecNumber>
    </submittedName>
</protein>
<dbReference type="Gene3D" id="3.40.50.720">
    <property type="entry name" value="NAD(P)-binding Rossmann-like Domain"/>
    <property type="match status" value="1"/>
</dbReference>
<evidence type="ECO:0000313" key="2">
    <source>
        <dbReference type="EMBL" id="MFC7403696.1"/>
    </source>
</evidence>
<dbReference type="EMBL" id="JBHTCQ010000001">
    <property type="protein sequence ID" value="MFC7403696.1"/>
    <property type="molecule type" value="Genomic_DNA"/>
</dbReference>
<dbReference type="RefSeq" id="WP_382390401.1">
    <property type="nucleotide sequence ID" value="NZ_JBHTCQ010000001.1"/>
</dbReference>
<dbReference type="CDD" id="cd05233">
    <property type="entry name" value="SDR_c"/>
    <property type="match status" value="1"/>
</dbReference>
<keyword evidence="3" id="KW-1185">Reference proteome</keyword>
<dbReference type="InterPro" id="IPR020904">
    <property type="entry name" value="Sc_DH/Rdtase_CS"/>
</dbReference>
<evidence type="ECO:0000313" key="3">
    <source>
        <dbReference type="Proteomes" id="UP001596455"/>
    </source>
</evidence>
<comment type="similarity">
    <text evidence="1">Belongs to the short-chain dehydrogenases/reductases (SDR) family.</text>
</comment>